<keyword evidence="1" id="KW-0472">Membrane</keyword>
<proteinExistence type="predicted"/>
<organism evidence="2 3">
    <name type="scientific">Durusdinium trenchii</name>
    <dbReference type="NCBI Taxonomy" id="1381693"/>
    <lineage>
        <taxon>Eukaryota</taxon>
        <taxon>Sar</taxon>
        <taxon>Alveolata</taxon>
        <taxon>Dinophyceae</taxon>
        <taxon>Suessiales</taxon>
        <taxon>Symbiodiniaceae</taxon>
        <taxon>Durusdinium</taxon>
    </lineage>
</organism>
<keyword evidence="3" id="KW-1185">Reference proteome</keyword>
<keyword evidence="1" id="KW-0812">Transmembrane</keyword>
<sequence>MSVGERRAEARKRRQEQCQKSCACVVISSLVATIVIQCLAKPVEVTVPNTPEVPAAQPYLAACSAHAKCAQQGQDDCCPSSDGVLMGCCSPIPSSVKVDPFRGMCYAPTPAKNVSVLPTDDYMAPWAEALWGKSGRDDLSAIRQMGFKVLRVYGNDPRLSHEAFLSRCTALGLKVIVAISDFPYTQESEFPETTCEDPQSKCATAPPYDCFTEVRLQFTTMLKNGFTVRDGEGQMRYHPAIEAIILINEPELKITYQGAIAKDAWSKGYYTKALLSALDGALRAEESLSIMGAKPPFTVVNSFSTCETCKTNVAGRGGRRSSPRRPSDVRVTPGFLEGALKPDFFGYDPRHDLKSALQNRWLLGFNTQDTSDVICKQVLQPLKATPLSGLPIWAGEYKAWYQSMPDSKVADFKEDWSKLSSWVQQGASCDAAGAPLRGP</sequence>
<evidence type="ECO:0000313" key="2">
    <source>
        <dbReference type="EMBL" id="CAK9095878.1"/>
    </source>
</evidence>
<feature type="transmembrane region" description="Helical" evidence="1">
    <location>
        <begin position="21"/>
        <end position="40"/>
    </location>
</feature>
<dbReference type="Gene3D" id="3.20.20.80">
    <property type="entry name" value="Glycosidases"/>
    <property type="match status" value="1"/>
</dbReference>
<protein>
    <submittedName>
        <fullName evidence="2">Prostaglandin F synthase</fullName>
    </submittedName>
</protein>
<accession>A0ABP0R6H0</accession>
<evidence type="ECO:0000256" key="1">
    <source>
        <dbReference type="SAM" id="Phobius"/>
    </source>
</evidence>
<dbReference type="InterPro" id="IPR017853">
    <property type="entry name" value="GH"/>
</dbReference>
<comment type="caution">
    <text evidence="2">The sequence shown here is derived from an EMBL/GenBank/DDBJ whole genome shotgun (WGS) entry which is preliminary data.</text>
</comment>
<dbReference type="SUPFAM" id="SSF51445">
    <property type="entry name" value="(Trans)glycosidases"/>
    <property type="match status" value="1"/>
</dbReference>
<evidence type="ECO:0000313" key="3">
    <source>
        <dbReference type="Proteomes" id="UP001642464"/>
    </source>
</evidence>
<gene>
    <name evidence="2" type="ORF">SCF082_LOCUS45022</name>
</gene>
<dbReference type="Proteomes" id="UP001642464">
    <property type="component" value="Unassembled WGS sequence"/>
</dbReference>
<dbReference type="EMBL" id="CAXAMM010040862">
    <property type="protein sequence ID" value="CAK9095878.1"/>
    <property type="molecule type" value="Genomic_DNA"/>
</dbReference>
<reference evidence="2 3" key="1">
    <citation type="submission" date="2024-02" db="EMBL/GenBank/DDBJ databases">
        <authorList>
            <person name="Chen Y."/>
            <person name="Shah S."/>
            <person name="Dougan E. K."/>
            <person name="Thang M."/>
            <person name="Chan C."/>
        </authorList>
    </citation>
    <scope>NUCLEOTIDE SEQUENCE [LARGE SCALE GENOMIC DNA]</scope>
</reference>
<name>A0ABP0R6H0_9DINO</name>
<keyword evidence="1" id="KW-1133">Transmembrane helix</keyword>